<dbReference type="SUPFAM" id="SSF51735">
    <property type="entry name" value="NAD(P)-binding Rossmann-fold domains"/>
    <property type="match status" value="1"/>
</dbReference>
<dbReference type="PANTHER" id="PTHR47706">
    <property type="entry name" value="NMRA-LIKE FAMILY PROTEIN"/>
    <property type="match status" value="1"/>
</dbReference>
<keyword evidence="6" id="KW-1185">Reference proteome</keyword>
<dbReference type="Proteomes" id="UP000699042">
    <property type="component" value="Unassembled WGS sequence"/>
</dbReference>
<keyword evidence="2" id="KW-0521">NADP</keyword>
<keyword evidence="3" id="KW-0560">Oxidoreductase</keyword>
<comment type="similarity">
    <text evidence="1">Belongs to the NmrA-type oxidoreductase family. Isoflavone reductase subfamily.</text>
</comment>
<evidence type="ECO:0000256" key="4">
    <source>
        <dbReference type="SAM" id="MobiDB-lite"/>
    </source>
</evidence>
<dbReference type="InterPro" id="IPR051609">
    <property type="entry name" value="NmrA/Isoflavone_reductase-like"/>
</dbReference>
<evidence type="ECO:0000256" key="1">
    <source>
        <dbReference type="ARBA" id="ARBA00005725"/>
    </source>
</evidence>
<dbReference type="Gene3D" id="3.40.50.720">
    <property type="entry name" value="NAD(P)-binding Rossmann-like Domain"/>
    <property type="match status" value="1"/>
</dbReference>
<dbReference type="InterPro" id="IPR036291">
    <property type="entry name" value="NAD(P)-bd_dom_sf"/>
</dbReference>
<organism evidence="5 6">
    <name type="scientific">Colletotrichum scovillei</name>
    <dbReference type="NCBI Taxonomy" id="1209932"/>
    <lineage>
        <taxon>Eukaryota</taxon>
        <taxon>Fungi</taxon>
        <taxon>Dikarya</taxon>
        <taxon>Ascomycota</taxon>
        <taxon>Pezizomycotina</taxon>
        <taxon>Sordariomycetes</taxon>
        <taxon>Hypocreomycetidae</taxon>
        <taxon>Glomerellales</taxon>
        <taxon>Glomerellaceae</taxon>
        <taxon>Colletotrichum</taxon>
        <taxon>Colletotrichum acutatum species complex</taxon>
    </lineage>
</organism>
<dbReference type="PANTHER" id="PTHR47706:SF4">
    <property type="entry name" value="NMRA-LIKE DOMAIN-CONTAINING PROTEIN"/>
    <property type="match status" value="1"/>
</dbReference>
<protein>
    <submittedName>
        <fullName evidence="5">NmrA-like family protein</fullName>
    </submittedName>
</protein>
<name>A0A9P7RLB1_9PEZI</name>
<feature type="compositionally biased region" description="Polar residues" evidence="4">
    <location>
        <begin position="309"/>
        <end position="325"/>
    </location>
</feature>
<dbReference type="EMBL" id="JAESDN010000001">
    <property type="protein sequence ID" value="KAG7059030.1"/>
    <property type="molecule type" value="Genomic_DNA"/>
</dbReference>
<accession>A0A9P7RLB1</accession>
<gene>
    <name evidence="5" type="ORF">JMJ77_006399</name>
</gene>
<dbReference type="Gene3D" id="3.90.25.10">
    <property type="entry name" value="UDP-galactose 4-epimerase, domain 1"/>
    <property type="match status" value="1"/>
</dbReference>
<reference evidence="5" key="1">
    <citation type="submission" date="2021-05" db="EMBL/GenBank/DDBJ databases">
        <title>Comparative genomics of three Colletotrichum scovillei strains and genetic complementation revealed genes involved fungal growth and virulence on chili pepper.</title>
        <authorList>
            <person name="Hsieh D.-K."/>
            <person name="Chuang S.-C."/>
            <person name="Chen C.-Y."/>
            <person name="Chao Y.-T."/>
            <person name="Lu M.-Y.J."/>
            <person name="Lee M.-H."/>
            <person name="Shih M.-C."/>
        </authorList>
    </citation>
    <scope>NUCLEOTIDE SEQUENCE</scope>
    <source>
        <strain evidence="5">Coll-153</strain>
    </source>
</reference>
<dbReference type="GO" id="GO:0016491">
    <property type="term" value="F:oxidoreductase activity"/>
    <property type="evidence" value="ECO:0007669"/>
    <property type="project" value="UniProtKB-KW"/>
</dbReference>
<feature type="region of interest" description="Disordered" evidence="4">
    <location>
        <begin position="309"/>
        <end position="332"/>
    </location>
</feature>
<evidence type="ECO:0000313" key="6">
    <source>
        <dbReference type="Proteomes" id="UP000699042"/>
    </source>
</evidence>
<evidence type="ECO:0000256" key="2">
    <source>
        <dbReference type="ARBA" id="ARBA00022857"/>
    </source>
</evidence>
<dbReference type="AlphaFoldDB" id="A0A9P7RLB1"/>
<evidence type="ECO:0000313" key="5">
    <source>
        <dbReference type="EMBL" id="KAG7059030.1"/>
    </source>
</evidence>
<evidence type="ECO:0000256" key="3">
    <source>
        <dbReference type="ARBA" id="ARBA00023002"/>
    </source>
</evidence>
<proteinExistence type="inferred from homology"/>
<comment type="caution">
    <text evidence="5">The sequence shown here is derived from an EMBL/GenBank/DDBJ whole genome shotgun (WGS) entry which is preliminary data.</text>
</comment>
<sequence>MVNVAIAGGFGNFGQTVTEVLKLQGRHQVYVIGRKAPQTDVDQVHSLVVDYDDANHLQCLLENNKIHTVISCLSLTTDSAMAAEMNLISAANHSTTTTRFITSNWGTPITDGIIEYMPWVKYKLAAMKLLRTTTLEWSSFTVGYFLDYYGMPHVKTHLPPFLVAVDVANKIARIPGTGNDVITFTYTYDVANVVAMMLNADKWQEETIVVGDKATWNEFLQLAENVRGCKFDVGYDSVEMLQASHITELPSHVSSYNLYPRTLMQHLMAGLERAMVAGMLDLPEERAFTSGVSDIEMVKIRDMLQKSWGSDQSLNSSGDSAQSGSEVLRLTD</sequence>